<dbReference type="InterPro" id="IPR036005">
    <property type="entry name" value="Creatinase/aminopeptidase-like"/>
</dbReference>
<keyword evidence="10" id="KW-1185">Reference proteome</keyword>
<evidence type="ECO:0000313" key="10">
    <source>
        <dbReference type="Proteomes" id="UP000323257"/>
    </source>
</evidence>
<protein>
    <recommendedName>
        <fullName evidence="6 7">Methionine aminopeptidase</fullName>
        <shortName evidence="6">MAP</shortName>
        <shortName evidence="6">MetAP</shortName>
        <ecNumber evidence="6 7">3.4.11.18</ecNumber>
    </recommendedName>
    <alternativeName>
        <fullName evidence="6">Peptidase M</fullName>
    </alternativeName>
</protein>
<comment type="catalytic activity">
    <reaction evidence="6 7">
        <text>Release of N-terminal amino acids, preferentially methionine, from peptides and arylamides.</text>
        <dbReference type="EC" id="3.4.11.18"/>
    </reaction>
</comment>
<feature type="binding site" evidence="6">
    <location>
        <position position="232"/>
    </location>
    <ligand>
        <name>a divalent metal cation</name>
        <dbReference type="ChEBI" id="CHEBI:60240"/>
        <label>1</label>
    </ligand>
</feature>
<dbReference type="GO" id="GO:0046872">
    <property type="term" value="F:metal ion binding"/>
    <property type="evidence" value="ECO:0007669"/>
    <property type="project" value="UniProtKB-UniRule"/>
</dbReference>
<dbReference type="GO" id="GO:0006508">
    <property type="term" value="P:proteolysis"/>
    <property type="evidence" value="ECO:0007669"/>
    <property type="project" value="UniProtKB-KW"/>
</dbReference>
<evidence type="ECO:0000313" key="9">
    <source>
        <dbReference type="EMBL" id="TYP70678.1"/>
    </source>
</evidence>
<dbReference type="CDD" id="cd01086">
    <property type="entry name" value="MetAP1"/>
    <property type="match status" value="1"/>
</dbReference>
<dbReference type="HAMAP" id="MF_01974">
    <property type="entry name" value="MetAP_1"/>
    <property type="match status" value="1"/>
</dbReference>
<keyword evidence="5 6" id="KW-0378">Hydrolase</keyword>
<evidence type="ECO:0000256" key="7">
    <source>
        <dbReference type="RuleBase" id="RU003653"/>
    </source>
</evidence>
<feature type="binding site" evidence="6">
    <location>
        <position position="175"/>
    </location>
    <ligand>
        <name>substrate</name>
    </ligand>
</feature>
<feature type="binding site" evidence="6">
    <location>
        <position position="105"/>
    </location>
    <ligand>
        <name>a divalent metal cation</name>
        <dbReference type="ChEBI" id="CHEBI:60240"/>
        <label>1</label>
    </ligand>
</feature>
<feature type="binding site" evidence="6">
    <location>
        <position position="77"/>
    </location>
    <ligand>
        <name>substrate</name>
    </ligand>
</feature>
<reference evidence="9 10" key="1">
    <citation type="submission" date="2019-07" db="EMBL/GenBank/DDBJ databases">
        <title>Genomic Encyclopedia of Type Strains, Phase III (KMG-III): the genomes of soil and plant-associated and newly described type strains.</title>
        <authorList>
            <person name="Whitman W."/>
        </authorList>
    </citation>
    <scope>NUCLEOTIDE SEQUENCE [LARGE SCALE GENOMIC DNA]</scope>
    <source>
        <strain evidence="9 10">BL24</strain>
    </source>
</reference>
<feature type="binding site" evidence="6">
    <location>
        <position position="168"/>
    </location>
    <ligand>
        <name>a divalent metal cation</name>
        <dbReference type="ChEBI" id="CHEBI:60240"/>
        <label>2</label>
        <note>catalytic</note>
    </ligand>
</feature>
<dbReference type="GO" id="GO:0070006">
    <property type="term" value="F:metalloaminopeptidase activity"/>
    <property type="evidence" value="ECO:0007669"/>
    <property type="project" value="UniProtKB-UniRule"/>
</dbReference>
<dbReference type="NCBIfam" id="TIGR00500">
    <property type="entry name" value="met_pdase_I"/>
    <property type="match status" value="1"/>
</dbReference>
<proteinExistence type="inferred from homology"/>
<comment type="function">
    <text evidence="1 6">Removes the N-terminal methionine from nascent proteins. The N-terminal methionine is often cleaved when the second residue in the primary sequence is small and uncharged (Met-Ala-, Cys, Gly, Pro, Ser, Thr, or Val). Requires deformylation of the N(alpha)-formylated initiator methionine before it can be hydrolyzed.</text>
</comment>
<dbReference type="PRINTS" id="PR00599">
    <property type="entry name" value="MAPEPTIDASE"/>
</dbReference>
<dbReference type="AlphaFoldDB" id="A0A5S5BWK2"/>
<evidence type="ECO:0000256" key="5">
    <source>
        <dbReference type="ARBA" id="ARBA00022801"/>
    </source>
</evidence>
<dbReference type="OrthoDB" id="9802055at2"/>
<keyword evidence="3 6" id="KW-0645">Protease</keyword>
<dbReference type="Proteomes" id="UP000323257">
    <property type="component" value="Unassembled WGS sequence"/>
</dbReference>
<evidence type="ECO:0000256" key="1">
    <source>
        <dbReference type="ARBA" id="ARBA00002521"/>
    </source>
</evidence>
<dbReference type="EC" id="3.4.11.18" evidence="6 7"/>
<dbReference type="SUPFAM" id="SSF55920">
    <property type="entry name" value="Creatinase/aminopeptidase"/>
    <property type="match status" value="1"/>
</dbReference>
<dbReference type="GO" id="GO:0004239">
    <property type="term" value="F:initiator methionyl aminopeptidase activity"/>
    <property type="evidence" value="ECO:0007669"/>
    <property type="project" value="UniProtKB-UniRule"/>
</dbReference>
<organism evidence="9 10">
    <name type="scientific">Paenibacillus methanolicus</name>
    <dbReference type="NCBI Taxonomy" id="582686"/>
    <lineage>
        <taxon>Bacteria</taxon>
        <taxon>Bacillati</taxon>
        <taxon>Bacillota</taxon>
        <taxon>Bacilli</taxon>
        <taxon>Bacillales</taxon>
        <taxon>Paenibacillaceae</taxon>
        <taxon>Paenibacillus</taxon>
    </lineage>
</organism>
<feature type="binding site" evidence="6">
    <location>
        <position position="201"/>
    </location>
    <ligand>
        <name>a divalent metal cation</name>
        <dbReference type="ChEBI" id="CHEBI:60240"/>
        <label>2</label>
        <note>catalytic</note>
    </ligand>
</feature>
<dbReference type="PANTHER" id="PTHR43330">
    <property type="entry name" value="METHIONINE AMINOPEPTIDASE"/>
    <property type="match status" value="1"/>
</dbReference>
<evidence type="ECO:0000256" key="6">
    <source>
        <dbReference type="HAMAP-Rule" id="MF_01974"/>
    </source>
</evidence>
<evidence type="ECO:0000256" key="4">
    <source>
        <dbReference type="ARBA" id="ARBA00022723"/>
    </source>
</evidence>
<dbReference type="EMBL" id="VNHS01000011">
    <property type="protein sequence ID" value="TYP70678.1"/>
    <property type="molecule type" value="Genomic_DNA"/>
</dbReference>
<comment type="subunit">
    <text evidence="6">Monomer.</text>
</comment>
<dbReference type="InterPro" id="IPR001714">
    <property type="entry name" value="Pept_M24_MAP"/>
</dbReference>
<feature type="binding site" evidence="6">
    <location>
        <position position="105"/>
    </location>
    <ligand>
        <name>a divalent metal cation</name>
        <dbReference type="ChEBI" id="CHEBI:60240"/>
        <label>2</label>
        <note>catalytic</note>
    </ligand>
</feature>
<feature type="domain" description="Peptidase M24" evidence="8">
    <location>
        <begin position="12"/>
        <end position="239"/>
    </location>
</feature>
<keyword evidence="2 6" id="KW-0031">Aminopeptidase</keyword>
<feature type="binding site" evidence="6">
    <location>
        <position position="232"/>
    </location>
    <ligand>
        <name>a divalent metal cation</name>
        <dbReference type="ChEBI" id="CHEBI:60240"/>
        <label>2</label>
        <note>catalytic</note>
    </ligand>
</feature>
<dbReference type="InterPro" id="IPR002467">
    <property type="entry name" value="Pept_M24A_MAP1"/>
</dbReference>
<dbReference type="InterPro" id="IPR000994">
    <property type="entry name" value="Pept_M24"/>
</dbReference>
<feature type="binding site" evidence="6">
    <location>
        <position position="94"/>
    </location>
    <ligand>
        <name>a divalent metal cation</name>
        <dbReference type="ChEBI" id="CHEBI:60240"/>
        <label>1</label>
    </ligand>
</feature>
<comment type="similarity">
    <text evidence="6">Belongs to the peptidase M24A family. Methionine aminopeptidase type 1 subfamily.</text>
</comment>
<name>A0A5S5BWK2_9BACL</name>
<evidence type="ECO:0000259" key="8">
    <source>
        <dbReference type="Pfam" id="PF00557"/>
    </source>
</evidence>
<evidence type="ECO:0000256" key="2">
    <source>
        <dbReference type="ARBA" id="ARBA00022438"/>
    </source>
</evidence>
<sequence length="247" mass="26242">MAELKTAAEIGRIRKAGAIIASCHKEIAKRLAPGVTTAEIDAFAEAYMVRRGARPAQKGYKGYRYATCASVNDVCCHGAPTNKPLRGGDIVTIDMVAELDGWMADSAWTYAVGVPSAEAARLMRATKQALMAGIAAAVPGNRVGDIGFAAGMAAERAGLAVVESFVGHGIGRQMHEQPQVAHRARPGTGKKLRAGMVLTVEPILTLGTPYIRLDPDGWTARSFDGKWSAQYEHTIAITERGPVILTE</sequence>
<gene>
    <name evidence="6" type="primary">map</name>
    <name evidence="9" type="ORF">BCM02_111184</name>
</gene>
<comment type="cofactor">
    <cofactor evidence="6">
        <name>Co(2+)</name>
        <dbReference type="ChEBI" id="CHEBI:48828"/>
    </cofactor>
    <cofactor evidence="6">
        <name>Zn(2+)</name>
        <dbReference type="ChEBI" id="CHEBI:29105"/>
    </cofactor>
    <cofactor evidence="6">
        <name>Mn(2+)</name>
        <dbReference type="ChEBI" id="CHEBI:29035"/>
    </cofactor>
    <cofactor evidence="6">
        <name>Fe(2+)</name>
        <dbReference type="ChEBI" id="CHEBI:29033"/>
    </cofactor>
    <text evidence="6">Binds 2 divalent metal cations per subunit. Has a high-affinity and a low affinity metal-binding site. The true nature of the physiological cofactor is under debate. The enzyme is active with cobalt, zinc, manganese or divalent iron ions. Most likely, methionine aminopeptidases function as mononuclear Fe(2+)-metalloproteases under physiological conditions, and the catalytically relevant metal-binding site has been assigned to the histidine-containing high-affinity site.</text>
</comment>
<dbReference type="PANTHER" id="PTHR43330:SF17">
    <property type="entry name" value="METHIONINE AMINOPEPTIDASE"/>
    <property type="match status" value="1"/>
</dbReference>
<accession>A0A5S5BWK2</accession>
<dbReference type="Pfam" id="PF00557">
    <property type="entry name" value="Peptidase_M24"/>
    <property type="match status" value="1"/>
</dbReference>
<comment type="caution">
    <text evidence="9">The sequence shown here is derived from an EMBL/GenBank/DDBJ whole genome shotgun (WGS) entry which is preliminary data.</text>
</comment>
<dbReference type="Gene3D" id="3.90.230.10">
    <property type="entry name" value="Creatinase/methionine aminopeptidase superfamily"/>
    <property type="match status" value="1"/>
</dbReference>
<dbReference type="GO" id="GO:0005829">
    <property type="term" value="C:cytosol"/>
    <property type="evidence" value="ECO:0007669"/>
    <property type="project" value="TreeGrafter"/>
</dbReference>
<evidence type="ECO:0000256" key="3">
    <source>
        <dbReference type="ARBA" id="ARBA00022670"/>
    </source>
</evidence>
<keyword evidence="4 6" id="KW-0479">Metal-binding</keyword>
<dbReference type="RefSeq" id="WP_148932234.1">
    <property type="nucleotide sequence ID" value="NZ_VNHS01000011.1"/>
</dbReference>